<organism evidence="15 16">
    <name type="scientific">Paenibacillus aurantius</name>
    <dbReference type="NCBI Taxonomy" id="2918900"/>
    <lineage>
        <taxon>Bacteria</taxon>
        <taxon>Bacillati</taxon>
        <taxon>Bacillota</taxon>
        <taxon>Bacilli</taxon>
        <taxon>Bacillales</taxon>
        <taxon>Paenibacillaceae</taxon>
        <taxon>Paenibacillus</taxon>
    </lineage>
</organism>
<sequence length="590" mass="62118">MTIQLTDIRILPAGGFGRNMLDGVSAEFSAGELTLVAGPSGAGKSTLLDVASGLRKPHEGSVRFEGEALWSRRRPAGPPMKAAFVFQYAEHQLFARTVREEFTYSLKPYRLTREEGERRIVRALEAVELPQAFLDRSPFSLSGGEKRRVALGTAFSVEPDWLFLDEPSAGLDPEASGLLTEYLARFKAGGGGIVVAAHDLDPYLPLADRVLLLNGGRLAAAVSGEELGRRPQLLAEAGLAVPESLQLADRLRGLGWDVPAGQPLAPEQLAAELAGQVRLRWAAEPGGSPAADMPAAAYAATASASAIAGAPHGAPVPSAGSAAAGQKPAAEPSSPSAARGLTAADPRALWAGCLLLSAGIFSQSSTAALALSIAVTAGVTAYSGVPVRSLKPAVRPFLLLMAFSVAISGARIAFPAGFPGLPAIGFSVPDALLTLRQFVKLLCVLVLGMLLPLLAGPIRMKQGLEQGLAGLSRLKLPVEAVALTASLLFRFIPLILAELERFSRIARARGRSGARPGSLRARDLPAVLIPLLVSLFKSAEDFALALEMRGYDRLGPRRSLREPLRFSRRDYRLIAVSLLGFVVLIGAGRL</sequence>
<dbReference type="EMBL" id="CP130318">
    <property type="protein sequence ID" value="WNQ12374.1"/>
    <property type="molecule type" value="Genomic_DNA"/>
</dbReference>
<evidence type="ECO:0000256" key="10">
    <source>
        <dbReference type="ARBA" id="ARBA00022989"/>
    </source>
</evidence>
<keyword evidence="7" id="KW-0547">Nucleotide-binding</keyword>
<keyword evidence="8 15" id="KW-0067">ATP-binding</keyword>
<evidence type="ECO:0000256" key="12">
    <source>
        <dbReference type="SAM" id="MobiDB-lite"/>
    </source>
</evidence>
<dbReference type="Pfam" id="PF02361">
    <property type="entry name" value="CbiQ"/>
    <property type="match status" value="1"/>
</dbReference>
<accession>A0AA96RIN2</accession>
<evidence type="ECO:0000256" key="6">
    <source>
        <dbReference type="ARBA" id="ARBA00022692"/>
    </source>
</evidence>
<evidence type="ECO:0000256" key="13">
    <source>
        <dbReference type="SAM" id="Phobius"/>
    </source>
</evidence>
<dbReference type="SMART" id="SM00382">
    <property type="entry name" value="AAA"/>
    <property type="match status" value="1"/>
</dbReference>
<evidence type="ECO:0000313" key="16">
    <source>
        <dbReference type="Proteomes" id="UP001305702"/>
    </source>
</evidence>
<dbReference type="PROSITE" id="PS00211">
    <property type="entry name" value="ABC_TRANSPORTER_1"/>
    <property type="match status" value="1"/>
</dbReference>
<evidence type="ECO:0000256" key="9">
    <source>
        <dbReference type="ARBA" id="ARBA00022967"/>
    </source>
</evidence>
<dbReference type="InterPro" id="IPR003439">
    <property type="entry name" value="ABC_transporter-like_ATP-bd"/>
</dbReference>
<dbReference type="Gene3D" id="3.40.50.300">
    <property type="entry name" value="P-loop containing nucleotide triphosphate hydrolases"/>
    <property type="match status" value="1"/>
</dbReference>
<evidence type="ECO:0000256" key="2">
    <source>
        <dbReference type="ARBA" id="ARBA00004202"/>
    </source>
</evidence>
<dbReference type="GO" id="GO:0005524">
    <property type="term" value="F:ATP binding"/>
    <property type="evidence" value="ECO:0007669"/>
    <property type="project" value="UniProtKB-KW"/>
</dbReference>
<dbReference type="Proteomes" id="UP001305702">
    <property type="component" value="Chromosome"/>
</dbReference>
<keyword evidence="6 13" id="KW-0812">Transmembrane</keyword>
<reference evidence="15 16" key="1">
    <citation type="submission" date="2022-02" db="EMBL/GenBank/DDBJ databases">
        <title>Paenibacillus sp. MBLB1776 Whole Genome Shotgun Sequencing.</title>
        <authorList>
            <person name="Hwang C.Y."/>
            <person name="Cho E.-S."/>
            <person name="Seo M.-J."/>
        </authorList>
    </citation>
    <scope>NUCLEOTIDE SEQUENCE [LARGE SCALE GENOMIC DNA]</scope>
    <source>
        <strain evidence="15 16">MBLB1776</strain>
    </source>
</reference>
<proteinExistence type="inferred from homology"/>
<keyword evidence="16" id="KW-1185">Reference proteome</keyword>
<dbReference type="AlphaFoldDB" id="A0AA96RIN2"/>
<feature type="transmembrane region" description="Helical" evidence="13">
    <location>
        <begin position="367"/>
        <end position="385"/>
    </location>
</feature>
<dbReference type="InterPro" id="IPR050095">
    <property type="entry name" value="ECF_ABC_transporter_ATP-bd"/>
</dbReference>
<dbReference type="RefSeq" id="WP_315606151.1">
    <property type="nucleotide sequence ID" value="NZ_CP130318.1"/>
</dbReference>
<comment type="similarity">
    <text evidence="3">Belongs to the ABC transporter superfamily.</text>
</comment>
<comment type="subcellular location">
    <subcellularLocation>
        <location evidence="2">Cell membrane</location>
        <topology evidence="2">Peripheral membrane protein</topology>
    </subcellularLocation>
    <subcellularLocation>
        <location evidence="1">Membrane</location>
        <topology evidence="1">Multi-pass membrane protein</topology>
    </subcellularLocation>
</comment>
<keyword evidence="10 13" id="KW-1133">Transmembrane helix</keyword>
<evidence type="ECO:0000313" key="15">
    <source>
        <dbReference type="EMBL" id="WNQ12374.1"/>
    </source>
</evidence>
<feature type="transmembrane region" description="Helical" evidence="13">
    <location>
        <begin position="397"/>
        <end position="418"/>
    </location>
</feature>
<dbReference type="PROSITE" id="PS50893">
    <property type="entry name" value="ABC_TRANSPORTER_2"/>
    <property type="match status" value="1"/>
</dbReference>
<keyword evidence="9" id="KW-1278">Translocase</keyword>
<dbReference type="GO" id="GO:0016887">
    <property type="term" value="F:ATP hydrolysis activity"/>
    <property type="evidence" value="ECO:0007669"/>
    <property type="project" value="InterPro"/>
</dbReference>
<evidence type="ECO:0000256" key="7">
    <source>
        <dbReference type="ARBA" id="ARBA00022741"/>
    </source>
</evidence>
<keyword evidence="11 13" id="KW-0472">Membrane</keyword>
<dbReference type="InterPro" id="IPR003339">
    <property type="entry name" value="ABC/ECF_trnsptr_transmembrane"/>
</dbReference>
<dbReference type="CDD" id="cd16914">
    <property type="entry name" value="EcfT"/>
    <property type="match status" value="1"/>
</dbReference>
<feature type="compositionally biased region" description="Low complexity" evidence="12">
    <location>
        <begin position="317"/>
        <end position="338"/>
    </location>
</feature>
<dbReference type="CDD" id="cd03225">
    <property type="entry name" value="ABC_cobalt_CbiO_domain1"/>
    <property type="match status" value="1"/>
</dbReference>
<protein>
    <submittedName>
        <fullName evidence="15">ATP-binding cassette domain-containing protein</fullName>
    </submittedName>
</protein>
<dbReference type="SUPFAM" id="SSF52540">
    <property type="entry name" value="P-loop containing nucleoside triphosphate hydrolases"/>
    <property type="match status" value="1"/>
</dbReference>
<name>A0AA96RIN2_9BACL</name>
<feature type="region of interest" description="Disordered" evidence="12">
    <location>
        <begin position="317"/>
        <end position="339"/>
    </location>
</feature>
<keyword evidence="4" id="KW-0813">Transport</keyword>
<dbReference type="InterPro" id="IPR003593">
    <property type="entry name" value="AAA+_ATPase"/>
</dbReference>
<dbReference type="InterPro" id="IPR027417">
    <property type="entry name" value="P-loop_NTPase"/>
</dbReference>
<feature type="transmembrane region" description="Helical" evidence="13">
    <location>
        <begin position="438"/>
        <end position="455"/>
    </location>
</feature>
<dbReference type="Pfam" id="PF00005">
    <property type="entry name" value="ABC_tran"/>
    <property type="match status" value="1"/>
</dbReference>
<feature type="transmembrane region" description="Helical" evidence="13">
    <location>
        <begin position="571"/>
        <end position="588"/>
    </location>
</feature>
<evidence type="ECO:0000256" key="3">
    <source>
        <dbReference type="ARBA" id="ARBA00005417"/>
    </source>
</evidence>
<dbReference type="PANTHER" id="PTHR43553">
    <property type="entry name" value="HEAVY METAL TRANSPORTER"/>
    <property type="match status" value="1"/>
</dbReference>
<feature type="domain" description="ABC transporter" evidence="14">
    <location>
        <begin position="3"/>
        <end position="240"/>
    </location>
</feature>
<evidence type="ECO:0000259" key="14">
    <source>
        <dbReference type="PROSITE" id="PS50893"/>
    </source>
</evidence>
<dbReference type="GO" id="GO:0043190">
    <property type="term" value="C:ATP-binding cassette (ABC) transporter complex"/>
    <property type="evidence" value="ECO:0007669"/>
    <property type="project" value="TreeGrafter"/>
</dbReference>
<dbReference type="GO" id="GO:0042626">
    <property type="term" value="F:ATPase-coupled transmembrane transporter activity"/>
    <property type="evidence" value="ECO:0007669"/>
    <property type="project" value="TreeGrafter"/>
</dbReference>
<evidence type="ECO:0000256" key="8">
    <source>
        <dbReference type="ARBA" id="ARBA00022840"/>
    </source>
</evidence>
<evidence type="ECO:0000256" key="11">
    <source>
        <dbReference type="ARBA" id="ARBA00023136"/>
    </source>
</evidence>
<keyword evidence="5" id="KW-1003">Cell membrane</keyword>
<evidence type="ECO:0000256" key="4">
    <source>
        <dbReference type="ARBA" id="ARBA00022448"/>
    </source>
</evidence>
<evidence type="ECO:0000256" key="5">
    <source>
        <dbReference type="ARBA" id="ARBA00022475"/>
    </source>
</evidence>
<dbReference type="InterPro" id="IPR015856">
    <property type="entry name" value="ABC_transpr_CbiO/EcfA_su"/>
</dbReference>
<gene>
    <name evidence="15" type="ORF">MJA45_04815</name>
</gene>
<evidence type="ECO:0000256" key="1">
    <source>
        <dbReference type="ARBA" id="ARBA00004141"/>
    </source>
</evidence>
<dbReference type="InterPro" id="IPR017871">
    <property type="entry name" value="ABC_transporter-like_CS"/>
</dbReference>
<dbReference type="KEGG" id="paun:MJA45_04815"/>